<evidence type="ECO:0000256" key="1">
    <source>
        <dbReference type="SAM" id="MobiDB-lite"/>
    </source>
</evidence>
<keyword evidence="3" id="KW-1185">Reference proteome</keyword>
<dbReference type="EMBL" id="GL440532">
    <property type="protein sequence ID" value="EFN65799.1"/>
    <property type="molecule type" value="Genomic_DNA"/>
</dbReference>
<reference evidence="2 3" key="1">
    <citation type="journal article" date="2010" name="Science">
        <title>Genomic comparison of the ants Camponotus floridanus and Harpegnathos saltator.</title>
        <authorList>
            <person name="Bonasio R."/>
            <person name="Zhang G."/>
            <person name="Ye C."/>
            <person name="Mutti N.S."/>
            <person name="Fang X."/>
            <person name="Qin N."/>
            <person name="Donahue G."/>
            <person name="Yang P."/>
            <person name="Li Q."/>
            <person name="Li C."/>
            <person name="Zhang P."/>
            <person name="Huang Z."/>
            <person name="Berger S.L."/>
            <person name="Reinberg D."/>
            <person name="Wang J."/>
            <person name="Liebig J."/>
        </authorList>
    </citation>
    <scope>NUCLEOTIDE SEQUENCE [LARGE SCALE GENOMIC DNA]</scope>
    <source>
        <strain evidence="3">C129</strain>
    </source>
</reference>
<proteinExistence type="predicted"/>
<evidence type="ECO:0000313" key="3">
    <source>
        <dbReference type="Proteomes" id="UP000000311"/>
    </source>
</evidence>
<name>E2AL89_CAMFO</name>
<dbReference type="AlphaFoldDB" id="E2AL89"/>
<feature type="region of interest" description="Disordered" evidence="1">
    <location>
        <begin position="52"/>
        <end position="76"/>
    </location>
</feature>
<accession>E2AL89</accession>
<dbReference type="Proteomes" id="UP000000311">
    <property type="component" value="Unassembled WGS sequence"/>
</dbReference>
<sequence>MKTKYRINKAILAREMPREKSDWEELPIKRIFGGANTYEESLQKLSLAQDTSNIDDTGMSSNDLREQNKKQRQYTSKWLSQATVRVQRDEKKHIQEEK</sequence>
<dbReference type="OrthoDB" id="7555393at2759"/>
<dbReference type="InParanoid" id="E2AL89"/>
<organism evidence="3">
    <name type="scientific">Camponotus floridanus</name>
    <name type="common">Florida carpenter ant</name>
    <dbReference type="NCBI Taxonomy" id="104421"/>
    <lineage>
        <taxon>Eukaryota</taxon>
        <taxon>Metazoa</taxon>
        <taxon>Ecdysozoa</taxon>
        <taxon>Arthropoda</taxon>
        <taxon>Hexapoda</taxon>
        <taxon>Insecta</taxon>
        <taxon>Pterygota</taxon>
        <taxon>Neoptera</taxon>
        <taxon>Endopterygota</taxon>
        <taxon>Hymenoptera</taxon>
        <taxon>Apocrita</taxon>
        <taxon>Aculeata</taxon>
        <taxon>Formicoidea</taxon>
        <taxon>Formicidae</taxon>
        <taxon>Formicinae</taxon>
        <taxon>Camponotus</taxon>
    </lineage>
</organism>
<evidence type="ECO:0000313" key="2">
    <source>
        <dbReference type="EMBL" id="EFN65799.1"/>
    </source>
</evidence>
<protein>
    <submittedName>
        <fullName evidence="2">Uncharacterized protein</fullName>
    </submittedName>
</protein>
<feature type="compositionally biased region" description="Polar residues" evidence="1">
    <location>
        <begin position="52"/>
        <end position="62"/>
    </location>
</feature>
<gene>
    <name evidence="2" type="ORF">EAG_12576</name>
</gene>